<evidence type="ECO:0000256" key="2">
    <source>
        <dbReference type="ARBA" id="ARBA00022552"/>
    </source>
</evidence>
<protein>
    <recommendedName>
        <fullName evidence="6">Ribosomal RNA small subunit methyltransferase I</fullName>
        <ecNumber evidence="6">2.1.1.198</ecNumber>
    </recommendedName>
    <alternativeName>
        <fullName evidence="6">16S rRNA 2'-O-ribose C1402 methyltransferase</fullName>
    </alternativeName>
    <alternativeName>
        <fullName evidence="6">rRNA (cytidine-2'-O-)-methyltransferase RsmI</fullName>
    </alternativeName>
</protein>
<name>A0ABP7NEY1_9GAMM</name>
<dbReference type="PANTHER" id="PTHR46111:SF1">
    <property type="entry name" value="RIBOSOMAL RNA SMALL SUBUNIT METHYLTRANSFERASE I"/>
    <property type="match status" value="1"/>
</dbReference>
<dbReference type="HAMAP" id="MF_01877">
    <property type="entry name" value="16SrRNA_methyltr_I"/>
    <property type="match status" value="1"/>
</dbReference>
<dbReference type="InterPro" id="IPR008189">
    <property type="entry name" value="rRNA_ssu_MeTfrase_I"/>
</dbReference>
<sequence>MFLQTSSAHDAPPGRLYVVATPIGNLDDMTTRALAVLAAVDVVAAEDTRHTQNLLSHFGLQKTLCSLHQHNERGRVDYLKALLDEGKTVALVSDAGTPLISDPGAMLVTELRASGYAVIPVPGACALIAALSASGLPTDRFTFEGFLPAKPSNRRSALQRLAGEQRTLVFYEAPHRIQDMLADCVAVFGADREICIGRELTKTFETFISGTAGAVNEAVAADHNQSRGEFVVMIKGAEAEAPSDDLTAVTVDLEALLRNLKSQISPSDLASAVAAASSRKKRDIYKQILALD</sequence>
<dbReference type="InterPro" id="IPR014776">
    <property type="entry name" value="4pyrrole_Mease_sub2"/>
</dbReference>
<evidence type="ECO:0000313" key="9">
    <source>
        <dbReference type="Proteomes" id="UP001501337"/>
    </source>
</evidence>
<dbReference type="EMBL" id="BAABBO010000001">
    <property type="protein sequence ID" value="GAA3945098.1"/>
    <property type="molecule type" value="Genomic_DNA"/>
</dbReference>
<dbReference type="Proteomes" id="UP001501337">
    <property type="component" value="Unassembled WGS sequence"/>
</dbReference>
<comment type="similarity">
    <text evidence="6">Belongs to the methyltransferase superfamily. RsmI family.</text>
</comment>
<keyword evidence="3 6" id="KW-0489">Methyltransferase</keyword>
<dbReference type="RefSeq" id="WP_344802073.1">
    <property type="nucleotide sequence ID" value="NZ_BAABBO010000001.1"/>
</dbReference>
<comment type="caution">
    <text evidence="8">The sequence shown here is derived from an EMBL/GenBank/DDBJ whole genome shotgun (WGS) entry which is preliminary data.</text>
</comment>
<dbReference type="InterPro" id="IPR018063">
    <property type="entry name" value="SAM_MeTrfase_RsmI_CS"/>
</dbReference>
<evidence type="ECO:0000256" key="4">
    <source>
        <dbReference type="ARBA" id="ARBA00022679"/>
    </source>
</evidence>
<gene>
    <name evidence="6 8" type="primary">rsmI</name>
    <name evidence="8" type="ORF">GCM10022278_00370</name>
</gene>
<keyword evidence="2 6" id="KW-0698">rRNA processing</keyword>
<evidence type="ECO:0000256" key="5">
    <source>
        <dbReference type="ARBA" id="ARBA00022691"/>
    </source>
</evidence>
<dbReference type="InterPro" id="IPR014777">
    <property type="entry name" value="4pyrrole_Mease_sub1"/>
</dbReference>
<dbReference type="Gene3D" id="3.40.1010.10">
    <property type="entry name" value="Cobalt-precorrin-4 Transmethylase, Domain 1"/>
    <property type="match status" value="1"/>
</dbReference>
<feature type="domain" description="Tetrapyrrole methylase" evidence="7">
    <location>
        <begin position="15"/>
        <end position="214"/>
    </location>
</feature>
<dbReference type="CDD" id="cd11648">
    <property type="entry name" value="RsmI"/>
    <property type="match status" value="1"/>
</dbReference>
<keyword evidence="1 6" id="KW-0963">Cytoplasm</keyword>
<comment type="catalytic activity">
    <reaction evidence="6">
        <text>cytidine(1402) in 16S rRNA + S-adenosyl-L-methionine = 2'-O-methylcytidine(1402) in 16S rRNA + S-adenosyl-L-homocysteine + H(+)</text>
        <dbReference type="Rhea" id="RHEA:42924"/>
        <dbReference type="Rhea" id="RHEA-COMP:10285"/>
        <dbReference type="Rhea" id="RHEA-COMP:10286"/>
        <dbReference type="ChEBI" id="CHEBI:15378"/>
        <dbReference type="ChEBI" id="CHEBI:57856"/>
        <dbReference type="ChEBI" id="CHEBI:59789"/>
        <dbReference type="ChEBI" id="CHEBI:74495"/>
        <dbReference type="ChEBI" id="CHEBI:82748"/>
        <dbReference type="EC" id="2.1.1.198"/>
    </reaction>
</comment>
<dbReference type="Pfam" id="PF00590">
    <property type="entry name" value="TP_methylase"/>
    <property type="match status" value="1"/>
</dbReference>
<reference evidence="9" key="1">
    <citation type="journal article" date="2019" name="Int. J. Syst. Evol. Microbiol.">
        <title>The Global Catalogue of Microorganisms (GCM) 10K type strain sequencing project: providing services to taxonomists for standard genome sequencing and annotation.</title>
        <authorList>
            <consortium name="The Broad Institute Genomics Platform"/>
            <consortium name="The Broad Institute Genome Sequencing Center for Infectious Disease"/>
            <person name="Wu L."/>
            <person name="Ma J."/>
        </authorList>
    </citation>
    <scope>NUCLEOTIDE SEQUENCE [LARGE SCALE GENOMIC DNA]</scope>
    <source>
        <strain evidence="9">JCM 17555</strain>
    </source>
</reference>
<dbReference type="InterPro" id="IPR035996">
    <property type="entry name" value="4pyrrol_Methylase_sf"/>
</dbReference>
<dbReference type="InterPro" id="IPR000878">
    <property type="entry name" value="4pyrrol_Mease"/>
</dbReference>
<evidence type="ECO:0000259" key="7">
    <source>
        <dbReference type="Pfam" id="PF00590"/>
    </source>
</evidence>
<evidence type="ECO:0000313" key="8">
    <source>
        <dbReference type="EMBL" id="GAA3945098.1"/>
    </source>
</evidence>
<accession>A0ABP7NEY1</accession>
<organism evidence="8 9">
    <name type="scientific">Allohahella marinimesophila</name>
    <dbReference type="NCBI Taxonomy" id="1054972"/>
    <lineage>
        <taxon>Bacteria</taxon>
        <taxon>Pseudomonadati</taxon>
        <taxon>Pseudomonadota</taxon>
        <taxon>Gammaproteobacteria</taxon>
        <taxon>Oceanospirillales</taxon>
        <taxon>Hahellaceae</taxon>
        <taxon>Allohahella</taxon>
    </lineage>
</organism>
<comment type="function">
    <text evidence="6">Catalyzes the 2'-O-methylation of the ribose of cytidine 1402 (C1402) in 16S rRNA.</text>
</comment>
<evidence type="ECO:0000256" key="1">
    <source>
        <dbReference type="ARBA" id="ARBA00022490"/>
    </source>
</evidence>
<evidence type="ECO:0000256" key="6">
    <source>
        <dbReference type="HAMAP-Rule" id="MF_01877"/>
    </source>
</evidence>
<dbReference type="Gene3D" id="3.30.950.10">
    <property type="entry name" value="Methyltransferase, Cobalt-precorrin-4 Transmethylase, Domain 2"/>
    <property type="match status" value="1"/>
</dbReference>
<comment type="subcellular location">
    <subcellularLocation>
        <location evidence="6">Cytoplasm</location>
    </subcellularLocation>
</comment>
<keyword evidence="5 6" id="KW-0949">S-adenosyl-L-methionine</keyword>
<dbReference type="PROSITE" id="PS01296">
    <property type="entry name" value="RSMI"/>
    <property type="match status" value="1"/>
</dbReference>
<keyword evidence="4 6" id="KW-0808">Transferase</keyword>
<dbReference type="NCBIfam" id="TIGR00096">
    <property type="entry name" value="16S rRNA (cytidine(1402)-2'-O)-methyltransferase"/>
    <property type="match status" value="1"/>
</dbReference>
<proteinExistence type="inferred from homology"/>
<dbReference type="EC" id="2.1.1.198" evidence="6"/>
<dbReference type="PIRSF" id="PIRSF005917">
    <property type="entry name" value="MTase_YraL"/>
    <property type="match status" value="1"/>
</dbReference>
<dbReference type="SUPFAM" id="SSF53790">
    <property type="entry name" value="Tetrapyrrole methylase"/>
    <property type="match status" value="1"/>
</dbReference>
<evidence type="ECO:0000256" key="3">
    <source>
        <dbReference type="ARBA" id="ARBA00022603"/>
    </source>
</evidence>
<keyword evidence="9" id="KW-1185">Reference proteome</keyword>
<dbReference type="PANTHER" id="PTHR46111">
    <property type="entry name" value="RIBOSOMAL RNA SMALL SUBUNIT METHYLTRANSFERASE I"/>
    <property type="match status" value="1"/>
</dbReference>